<evidence type="ECO:0000256" key="1">
    <source>
        <dbReference type="ARBA" id="ARBA00001947"/>
    </source>
</evidence>
<comment type="PTM">
    <text evidence="5">Carbamylation allows a single lysine to coordinate two divalent metal cations.</text>
</comment>
<evidence type="ECO:0000256" key="3">
    <source>
        <dbReference type="ARBA" id="ARBA00022723"/>
    </source>
</evidence>
<accession>A0A4R1Q284</accession>
<dbReference type="PANTHER" id="PTHR11647">
    <property type="entry name" value="HYDRANTOINASE/DIHYDROPYRIMIDINASE FAMILY MEMBER"/>
    <property type="match status" value="1"/>
</dbReference>
<evidence type="ECO:0000256" key="2">
    <source>
        <dbReference type="ARBA" id="ARBA00008829"/>
    </source>
</evidence>
<dbReference type="InterPro" id="IPR011059">
    <property type="entry name" value="Metal-dep_hydrolase_composite"/>
</dbReference>
<evidence type="ECO:0000259" key="6">
    <source>
        <dbReference type="Pfam" id="PF01979"/>
    </source>
</evidence>
<evidence type="ECO:0000256" key="4">
    <source>
        <dbReference type="ARBA" id="ARBA00022801"/>
    </source>
</evidence>
<comment type="cofactor">
    <cofactor evidence="1">
        <name>Zn(2+)</name>
        <dbReference type="ChEBI" id="CHEBI:29105"/>
    </cofactor>
</comment>
<feature type="modified residue" description="N6-carboxylysine" evidence="5">
    <location>
        <position position="150"/>
    </location>
</feature>
<dbReference type="GO" id="GO:0016812">
    <property type="term" value="F:hydrolase activity, acting on carbon-nitrogen (but not peptide) bonds, in cyclic amides"/>
    <property type="evidence" value="ECO:0007669"/>
    <property type="project" value="TreeGrafter"/>
</dbReference>
<protein>
    <submittedName>
        <fullName evidence="7">Dihydropyrimidinase</fullName>
    </submittedName>
</protein>
<keyword evidence="8" id="KW-1185">Reference proteome</keyword>
<proteinExistence type="inferred from homology"/>
<comment type="similarity">
    <text evidence="2">Belongs to the metallo-dependent hydrolases superfamily. Hydantoinase/dihydropyrimidinase family.</text>
</comment>
<comment type="caution">
    <text evidence="7">The sequence shown here is derived from an EMBL/GenBank/DDBJ whole genome shotgun (WGS) entry which is preliminary data.</text>
</comment>
<organism evidence="7 8">
    <name type="scientific">Anaerospora hongkongensis</name>
    <dbReference type="NCBI Taxonomy" id="244830"/>
    <lineage>
        <taxon>Bacteria</taxon>
        <taxon>Bacillati</taxon>
        <taxon>Bacillota</taxon>
        <taxon>Negativicutes</taxon>
        <taxon>Selenomonadales</taxon>
        <taxon>Sporomusaceae</taxon>
        <taxon>Anaerospora</taxon>
    </lineage>
</organism>
<name>A0A4R1Q284_9FIRM</name>
<dbReference type="Pfam" id="PF01979">
    <property type="entry name" value="Amidohydro_1"/>
    <property type="match status" value="1"/>
</dbReference>
<dbReference type="InterPro" id="IPR032466">
    <property type="entry name" value="Metal_Hydrolase"/>
</dbReference>
<dbReference type="GO" id="GO:0046872">
    <property type="term" value="F:metal ion binding"/>
    <property type="evidence" value="ECO:0007669"/>
    <property type="project" value="UniProtKB-KW"/>
</dbReference>
<dbReference type="Proteomes" id="UP000295063">
    <property type="component" value="Unassembled WGS sequence"/>
</dbReference>
<evidence type="ECO:0000313" key="8">
    <source>
        <dbReference type="Proteomes" id="UP000295063"/>
    </source>
</evidence>
<keyword evidence="3" id="KW-0479">Metal-binding</keyword>
<dbReference type="CDD" id="cd01314">
    <property type="entry name" value="D-HYD"/>
    <property type="match status" value="1"/>
</dbReference>
<dbReference type="Gene3D" id="3.20.20.140">
    <property type="entry name" value="Metal-dependent hydrolases"/>
    <property type="match status" value="1"/>
</dbReference>
<dbReference type="RefSeq" id="WP_132076580.1">
    <property type="nucleotide sequence ID" value="NZ_SLUI01000003.1"/>
</dbReference>
<dbReference type="AlphaFoldDB" id="A0A4R1Q284"/>
<dbReference type="NCBIfam" id="TIGR02033">
    <property type="entry name" value="D-hydantoinase"/>
    <property type="match status" value="1"/>
</dbReference>
<dbReference type="SUPFAM" id="SSF51338">
    <property type="entry name" value="Composite domain of metallo-dependent hydrolases"/>
    <property type="match status" value="2"/>
</dbReference>
<keyword evidence="4" id="KW-0378">Hydrolase</keyword>
<dbReference type="PANTHER" id="PTHR11647:SF1">
    <property type="entry name" value="COLLAPSIN RESPONSE MEDIATOR PROTEIN"/>
    <property type="match status" value="1"/>
</dbReference>
<dbReference type="InterPro" id="IPR006680">
    <property type="entry name" value="Amidohydro-rel"/>
</dbReference>
<dbReference type="InterPro" id="IPR011778">
    <property type="entry name" value="Hydantoinase/dihydroPyrase"/>
</dbReference>
<gene>
    <name evidence="7" type="ORF">EV210_10360</name>
</gene>
<sequence>MGILLTGGIVVTAADTYPADVRLEGEKITAIGRNIAQDGDEPVNVAGCYLFPGGIDPHTHFDLPIGDMRTADSFASGSKAALIGGTTTIIDYATQFKGESLATGLTNWHALARDNCYTDYGFHMAITDWNDTIAREMKELVEEHGISSFKLYMAYKNVLQVDDGALLSAFRAAAGCGAILCLHCENGDVIDTLVRQSIGQGRTEPRYHAVSRPALVEEEATRRAILLAKMADAPLYVVHLTCAGALTAVEEAKRAGLPVYAETCPQYLLLDESYYEQAGFESAKYVISPPLRNRANQPVLWQGLTNHMLDTVATDHCSFHFSGQKDLGLHDFSKIPNGMPGVETRLSLLYTYGVAGGRINLNQFVALTATNAAKVFGLYPRKGTIAVGSDADITVWDPCYEGIISAQTQAQRVDYSPFEGFVQKGRAKYVYLRGRLAAGEGQLIASQADGQYLQRSPFRTGIL</sequence>
<dbReference type="FunFam" id="3.20.20.140:FF:000076">
    <property type="entry name" value="Dihydropyrimidinase like 2"/>
    <property type="match status" value="1"/>
</dbReference>
<evidence type="ECO:0000313" key="7">
    <source>
        <dbReference type="EMBL" id="TCL38588.1"/>
    </source>
</evidence>
<dbReference type="GO" id="GO:0005829">
    <property type="term" value="C:cytosol"/>
    <property type="evidence" value="ECO:0007669"/>
    <property type="project" value="TreeGrafter"/>
</dbReference>
<dbReference type="SUPFAM" id="SSF51556">
    <property type="entry name" value="Metallo-dependent hydrolases"/>
    <property type="match status" value="1"/>
</dbReference>
<dbReference type="OrthoDB" id="9765462at2"/>
<feature type="domain" description="Amidohydrolase-related" evidence="6">
    <location>
        <begin position="49"/>
        <end position="436"/>
    </location>
</feature>
<dbReference type="InterPro" id="IPR050378">
    <property type="entry name" value="Metallo-dep_Hydrolases_sf"/>
</dbReference>
<reference evidence="7 8" key="1">
    <citation type="submission" date="2019-03" db="EMBL/GenBank/DDBJ databases">
        <title>Genomic Encyclopedia of Type Strains, Phase IV (KMG-IV): sequencing the most valuable type-strain genomes for metagenomic binning, comparative biology and taxonomic classification.</title>
        <authorList>
            <person name="Goeker M."/>
        </authorList>
    </citation>
    <scope>NUCLEOTIDE SEQUENCE [LARGE SCALE GENOMIC DNA]</scope>
    <source>
        <strain evidence="7 8">DSM 15969</strain>
    </source>
</reference>
<dbReference type="EMBL" id="SLUI01000003">
    <property type="protein sequence ID" value="TCL38588.1"/>
    <property type="molecule type" value="Genomic_DNA"/>
</dbReference>
<dbReference type="Gene3D" id="2.30.40.10">
    <property type="entry name" value="Urease, subunit C, domain 1"/>
    <property type="match status" value="1"/>
</dbReference>
<evidence type="ECO:0000256" key="5">
    <source>
        <dbReference type="PIRSR" id="PIRSR611778-50"/>
    </source>
</evidence>